<organism evidence="6 7">
    <name type="scientific">Ktedonosporobacter rubrisoli</name>
    <dbReference type="NCBI Taxonomy" id="2509675"/>
    <lineage>
        <taxon>Bacteria</taxon>
        <taxon>Bacillati</taxon>
        <taxon>Chloroflexota</taxon>
        <taxon>Ktedonobacteria</taxon>
        <taxon>Ktedonobacterales</taxon>
        <taxon>Ktedonosporobacteraceae</taxon>
        <taxon>Ktedonosporobacter</taxon>
    </lineage>
</organism>
<evidence type="ECO:0000313" key="6">
    <source>
        <dbReference type="EMBL" id="QBD81652.1"/>
    </source>
</evidence>
<dbReference type="Gene3D" id="3.40.50.1820">
    <property type="entry name" value="alpha/beta hydrolase"/>
    <property type="match status" value="1"/>
</dbReference>
<dbReference type="PRINTS" id="PR00111">
    <property type="entry name" value="ABHYDROLASE"/>
</dbReference>
<dbReference type="PROSITE" id="PS50968">
    <property type="entry name" value="BIOTINYL_LIPOYL"/>
    <property type="match status" value="1"/>
</dbReference>
<reference evidence="6 7" key="1">
    <citation type="submission" date="2019-01" db="EMBL/GenBank/DDBJ databases">
        <title>Ktedonosporobacter rubrisoli SCAWS-G2.</title>
        <authorList>
            <person name="Huang Y."/>
            <person name="Yan B."/>
        </authorList>
    </citation>
    <scope>NUCLEOTIDE SEQUENCE [LARGE SCALE GENOMIC DNA]</scope>
    <source>
        <strain evidence="6 7">SCAWS-G2</strain>
    </source>
</reference>
<dbReference type="CDD" id="cd06849">
    <property type="entry name" value="lipoyl_domain"/>
    <property type="match status" value="1"/>
</dbReference>
<dbReference type="Proteomes" id="UP000290365">
    <property type="component" value="Chromosome"/>
</dbReference>
<dbReference type="Gene3D" id="2.40.50.100">
    <property type="match status" value="1"/>
</dbReference>
<dbReference type="Pfam" id="PF00364">
    <property type="entry name" value="Biotin_lipoyl"/>
    <property type="match status" value="1"/>
</dbReference>
<dbReference type="InterPro" id="IPR003016">
    <property type="entry name" value="2-oxoA_DH_lipoyl-BS"/>
</dbReference>
<evidence type="ECO:0000256" key="3">
    <source>
        <dbReference type="SAM" id="MobiDB-lite"/>
    </source>
</evidence>
<evidence type="ECO:0000313" key="7">
    <source>
        <dbReference type="Proteomes" id="UP000290365"/>
    </source>
</evidence>
<dbReference type="NCBIfam" id="NF011457">
    <property type="entry name" value="PRK14875.1"/>
    <property type="match status" value="1"/>
</dbReference>
<dbReference type="InterPro" id="IPR029058">
    <property type="entry name" value="AB_hydrolase_fold"/>
</dbReference>
<protein>
    <submittedName>
        <fullName evidence="6">Acetoin dehydrogenase dihydrolipoyllysine-residue acetyltransferase subunit</fullName>
    </submittedName>
</protein>
<dbReference type="SUPFAM" id="SSF53474">
    <property type="entry name" value="alpha/beta-Hydrolases"/>
    <property type="match status" value="1"/>
</dbReference>
<dbReference type="InterPro" id="IPR004167">
    <property type="entry name" value="PSBD"/>
</dbReference>
<feature type="compositionally biased region" description="Low complexity" evidence="3">
    <location>
        <begin position="102"/>
        <end position="128"/>
    </location>
</feature>
<evidence type="ECO:0000259" key="4">
    <source>
        <dbReference type="PROSITE" id="PS50968"/>
    </source>
</evidence>
<dbReference type="GO" id="GO:0016746">
    <property type="term" value="F:acyltransferase activity"/>
    <property type="evidence" value="ECO:0007669"/>
    <property type="project" value="InterPro"/>
</dbReference>
<evidence type="ECO:0000256" key="2">
    <source>
        <dbReference type="ARBA" id="ARBA00022823"/>
    </source>
</evidence>
<dbReference type="PROSITE" id="PS51826">
    <property type="entry name" value="PSBD"/>
    <property type="match status" value="1"/>
</dbReference>
<comment type="similarity">
    <text evidence="1">Belongs to the 2-oxoacid dehydrogenase family.</text>
</comment>
<proteinExistence type="inferred from homology"/>
<dbReference type="EMBL" id="CP035758">
    <property type="protein sequence ID" value="QBD81652.1"/>
    <property type="molecule type" value="Genomic_DNA"/>
</dbReference>
<dbReference type="PANTHER" id="PTHR46438:SF11">
    <property type="entry name" value="LIPASE-RELATED"/>
    <property type="match status" value="1"/>
</dbReference>
<evidence type="ECO:0000256" key="1">
    <source>
        <dbReference type="ARBA" id="ARBA00007317"/>
    </source>
</evidence>
<dbReference type="OrthoDB" id="9805423at2"/>
<sequence length="447" mass="47739">MATILSMPKWGLAMKTGRVVEWLKQPGETVQQGEPIVKIESEKAVNDVESPSTGIVRQLVVPEGESAPIGAPLAIITAQEEELSAEQMANLLREEAEEKQRQAAALNKRGAPKAPAGAPTAGTMRAPASAGGRVNASPAARRLAQELGVDLSMLSGTGPRGMIGREDVLRAAEQAQDSSSEEERIIEVDGIAIHCLLAGPHRAPHVVFIHGLGGSLTTWALNLAALAASFRVCALDLPGSGESAKPARDYSVRAQAAFLPRFLDALGPDWQQVSLVGHSLGAAIALDFAAHHPERAERLVLIDSAGLGPEIDPTLLQLFAARPEPETIKAELARFFADPHLVSPSLIEQVYRQRLQPGAYEALQAAVAATFVQRYQKIDLRTALATLNKPVLLIWGTADQVIPAFHAEAVWSAPHGRLELFPDCGHCPHIERSEAFNQLVQAFLSGA</sequence>
<dbReference type="Gene3D" id="4.10.320.10">
    <property type="entry name" value="E3-binding domain"/>
    <property type="match status" value="1"/>
</dbReference>
<dbReference type="InterPro" id="IPR000089">
    <property type="entry name" value="Biotin_lipoyl"/>
</dbReference>
<keyword evidence="6" id="KW-0808">Transferase</keyword>
<evidence type="ECO:0000259" key="5">
    <source>
        <dbReference type="PROSITE" id="PS51826"/>
    </source>
</evidence>
<feature type="domain" description="Lipoyl-binding" evidence="4">
    <location>
        <begin position="2"/>
        <end position="77"/>
    </location>
</feature>
<dbReference type="SUPFAM" id="SSF47005">
    <property type="entry name" value="Peripheral subunit-binding domain of 2-oxo acid dehydrogenase complex"/>
    <property type="match status" value="1"/>
</dbReference>
<dbReference type="SUPFAM" id="SSF51230">
    <property type="entry name" value="Single hybrid motif"/>
    <property type="match status" value="1"/>
</dbReference>
<dbReference type="Pfam" id="PF02817">
    <property type="entry name" value="E3_binding"/>
    <property type="match status" value="1"/>
</dbReference>
<accession>A0A4P6K1F3</accession>
<dbReference type="AlphaFoldDB" id="A0A4P6K1F3"/>
<feature type="domain" description="Peripheral subunit-binding (PSBD)" evidence="5">
    <location>
        <begin position="135"/>
        <end position="172"/>
    </location>
</feature>
<dbReference type="InterPro" id="IPR011053">
    <property type="entry name" value="Single_hybrid_motif"/>
</dbReference>
<dbReference type="InterPro" id="IPR036625">
    <property type="entry name" value="E3-bd_dom_sf"/>
</dbReference>
<gene>
    <name evidence="6" type="ORF">EPA93_39055</name>
</gene>
<keyword evidence="7" id="KW-1185">Reference proteome</keyword>
<dbReference type="RefSeq" id="WP_129892713.1">
    <property type="nucleotide sequence ID" value="NZ_CP035758.1"/>
</dbReference>
<dbReference type="PANTHER" id="PTHR46438">
    <property type="entry name" value="ALPHA/BETA-HYDROLASES SUPERFAMILY PROTEIN"/>
    <property type="match status" value="1"/>
</dbReference>
<dbReference type="Pfam" id="PF00561">
    <property type="entry name" value="Abhydrolase_1"/>
    <property type="match status" value="1"/>
</dbReference>
<keyword evidence="2" id="KW-0450">Lipoyl</keyword>
<feature type="region of interest" description="Disordered" evidence="3">
    <location>
        <begin position="95"/>
        <end position="137"/>
    </location>
</feature>
<dbReference type="PROSITE" id="PS00189">
    <property type="entry name" value="LIPOYL"/>
    <property type="match status" value="1"/>
</dbReference>
<dbReference type="InterPro" id="IPR000073">
    <property type="entry name" value="AB_hydrolase_1"/>
</dbReference>
<dbReference type="KEGG" id="kbs:EPA93_39055"/>
<name>A0A4P6K1F3_KTERU</name>